<feature type="domain" description="DUF7136" evidence="2">
    <location>
        <begin position="9"/>
        <end position="108"/>
    </location>
</feature>
<dbReference type="Proteomes" id="UP000224634">
    <property type="component" value="Unassembled WGS sequence"/>
</dbReference>
<evidence type="ECO:0000313" key="4">
    <source>
        <dbReference type="Proteomes" id="UP000224634"/>
    </source>
</evidence>
<feature type="compositionally biased region" description="Polar residues" evidence="1">
    <location>
        <begin position="193"/>
        <end position="205"/>
    </location>
</feature>
<gene>
    <name evidence="3" type="ORF">AJ80_03208</name>
</gene>
<accession>A0A2B7YLD0</accession>
<name>A0A2B7YLD0_POLH7</name>
<dbReference type="AlphaFoldDB" id="A0A2B7YLD0"/>
<evidence type="ECO:0000259" key="2">
    <source>
        <dbReference type="Pfam" id="PF23584"/>
    </source>
</evidence>
<comment type="caution">
    <text evidence="3">The sequence shown here is derived from an EMBL/GenBank/DDBJ whole genome shotgun (WGS) entry which is preliminary data.</text>
</comment>
<dbReference type="InterPro" id="IPR055560">
    <property type="entry name" value="DUF7136"/>
</dbReference>
<feature type="region of interest" description="Disordered" evidence="1">
    <location>
        <begin position="193"/>
        <end position="219"/>
    </location>
</feature>
<dbReference type="EMBL" id="PDNA01000035">
    <property type="protein sequence ID" value="PGH21417.1"/>
    <property type="molecule type" value="Genomic_DNA"/>
</dbReference>
<sequence length="264" mass="29134">MQTLYLYPVSPLPNTTYHVENNANFPIGFAVDNSTTAQWFGYELNWSLSTPDNGETSLFNGRAKIEPDKTPERTGNPRIFLGSRNLPPGLYTLSWSYSMKHCYTGTEIYQQSSGGKTPTYKCKTREVDADSTLRVRGSYEFRLDRDVGIDVPSLDSVGDPEEFGPGTLIAQVIGQYKDDESCALLNHRDWIDTSTPTRPAEQTRTVPGAPVPSRATSVPSGVIPPERIIGQRCNRSAAVAVLPPELLPTLLTIWLLAKYLFGSG</sequence>
<evidence type="ECO:0000256" key="1">
    <source>
        <dbReference type="SAM" id="MobiDB-lite"/>
    </source>
</evidence>
<proteinExistence type="predicted"/>
<protein>
    <recommendedName>
        <fullName evidence="2">DUF7136 domain-containing protein</fullName>
    </recommendedName>
</protein>
<dbReference type="Pfam" id="PF23584">
    <property type="entry name" value="DUF7136"/>
    <property type="match status" value="1"/>
</dbReference>
<reference evidence="3 4" key="1">
    <citation type="submission" date="2017-10" db="EMBL/GenBank/DDBJ databases">
        <title>Comparative genomics in systemic dimorphic fungi from Ajellomycetaceae.</title>
        <authorList>
            <person name="Munoz J.F."/>
            <person name="Mcewen J.G."/>
            <person name="Clay O.K."/>
            <person name="Cuomo C.A."/>
        </authorList>
    </citation>
    <scope>NUCLEOTIDE SEQUENCE [LARGE SCALE GENOMIC DNA]</scope>
    <source>
        <strain evidence="3 4">UAMH7299</strain>
    </source>
</reference>
<organism evidence="3 4">
    <name type="scientific">Polytolypa hystricis (strain UAMH7299)</name>
    <dbReference type="NCBI Taxonomy" id="1447883"/>
    <lineage>
        <taxon>Eukaryota</taxon>
        <taxon>Fungi</taxon>
        <taxon>Dikarya</taxon>
        <taxon>Ascomycota</taxon>
        <taxon>Pezizomycotina</taxon>
        <taxon>Eurotiomycetes</taxon>
        <taxon>Eurotiomycetidae</taxon>
        <taxon>Onygenales</taxon>
        <taxon>Onygenales incertae sedis</taxon>
        <taxon>Polytolypa</taxon>
    </lineage>
</organism>
<evidence type="ECO:0000313" key="3">
    <source>
        <dbReference type="EMBL" id="PGH21417.1"/>
    </source>
</evidence>
<keyword evidence="4" id="KW-1185">Reference proteome</keyword>